<dbReference type="PANTHER" id="PTHR13357">
    <property type="entry name" value="SH3 ADAPTER PROTEIN SPIN90 NCK INTERACTING PROTEIN WITH SH3 DOMAIN"/>
    <property type="match status" value="1"/>
</dbReference>
<evidence type="ECO:0000313" key="2">
    <source>
        <dbReference type="EMBL" id="ORX92429.1"/>
    </source>
</evidence>
<dbReference type="GO" id="GO:0000147">
    <property type="term" value="P:actin cortical patch assembly"/>
    <property type="evidence" value="ECO:0007669"/>
    <property type="project" value="TreeGrafter"/>
</dbReference>
<dbReference type="InParanoid" id="A0A1Y1Y370"/>
<gene>
    <name evidence="2" type="ORF">K493DRAFT_316589</name>
</gene>
<dbReference type="STRING" id="1314790.A0A1Y1Y370"/>
<accession>A0A1Y1Y370</accession>
<dbReference type="FunCoup" id="A0A1Y1Y370">
    <property type="interactions" value="14"/>
</dbReference>
<dbReference type="GO" id="GO:0030479">
    <property type="term" value="C:actin cortical patch"/>
    <property type="evidence" value="ECO:0007669"/>
    <property type="project" value="TreeGrafter"/>
</dbReference>
<reference evidence="2 3" key="1">
    <citation type="submission" date="2016-07" db="EMBL/GenBank/DDBJ databases">
        <title>Pervasive Adenine N6-methylation of Active Genes in Fungi.</title>
        <authorList>
            <consortium name="DOE Joint Genome Institute"/>
            <person name="Mondo S.J."/>
            <person name="Dannebaum R.O."/>
            <person name="Kuo R.C."/>
            <person name="Labutti K."/>
            <person name="Haridas S."/>
            <person name="Kuo A."/>
            <person name="Salamov A."/>
            <person name="Ahrendt S.R."/>
            <person name="Lipzen A."/>
            <person name="Sullivan W."/>
            <person name="Andreopoulos W.B."/>
            <person name="Clum A."/>
            <person name="Lindquist E."/>
            <person name="Daum C."/>
            <person name="Ramamoorthy G.K."/>
            <person name="Gryganskyi A."/>
            <person name="Culley D."/>
            <person name="Magnuson J.K."/>
            <person name="James T.Y."/>
            <person name="O'Malley M.A."/>
            <person name="Stajich J.E."/>
            <person name="Spatafora J.W."/>
            <person name="Visel A."/>
            <person name="Grigoriev I.V."/>
        </authorList>
    </citation>
    <scope>NUCLEOTIDE SEQUENCE [LARGE SCALE GENOMIC DNA]</scope>
    <source>
        <strain evidence="2 3">CBS 931.73</strain>
    </source>
</reference>
<dbReference type="InterPro" id="IPR030125">
    <property type="entry name" value="SPIN90/Ldb17"/>
</dbReference>
<organism evidence="2 3">
    <name type="scientific">Basidiobolus meristosporus CBS 931.73</name>
    <dbReference type="NCBI Taxonomy" id="1314790"/>
    <lineage>
        <taxon>Eukaryota</taxon>
        <taxon>Fungi</taxon>
        <taxon>Fungi incertae sedis</taxon>
        <taxon>Zoopagomycota</taxon>
        <taxon>Entomophthoromycotina</taxon>
        <taxon>Basidiobolomycetes</taxon>
        <taxon>Basidiobolales</taxon>
        <taxon>Basidiobolaceae</taxon>
        <taxon>Basidiobolus</taxon>
    </lineage>
</organism>
<evidence type="ECO:0000259" key="1">
    <source>
        <dbReference type="Pfam" id="PF09431"/>
    </source>
</evidence>
<dbReference type="EMBL" id="MCFE01000276">
    <property type="protein sequence ID" value="ORX92429.1"/>
    <property type="molecule type" value="Genomic_DNA"/>
</dbReference>
<dbReference type="PANTHER" id="PTHR13357:SF1">
    <property type="entry name" value="NCK-INTERACTING PROTEIN WITH SH3 DOMAIN"/>
    <property type="match status" value="1"/>
</dbReference>
<evidence type="ECO:0000313" key="3">
    <source>
        <dbReference type="Proteomes" id="UP000193498"/>
    </source>
</evidence>
<sequence>MLYSEEQEQALSYFDELDSILNQDLLQSNIVSALEAYFDIVEQNFESIVRAEALATICCALVESALFERNQHDAVEYIIDETLKSSRNPNMLNSVLYFAGESYPFSLDVMLERGMISELVQDLLNKDNEDGHLFSTMLLLCELCQSNLLASADLKLLREPLINKLLDIVEETQCGDETLNYMGIQLILAINAQFTGERQGVENMVIKVLGDRSETSKSFGENLLFMMNRGAKPAIQLLILKFLYALFTNDVTYDYFYTNDLRVLVDVIIRELYDLPDEEAELRRAYLEVLPPLVCNTQYPDILHKAQDIVCLLEELTTEQAHKSTTTEVQLIVEKVRLECSPVLISNFKQGDL</sequence>
<protein>
    <recommendedName>
        <fullName evidence="1">SPIN90/Ldb17 leucine-rich domain-containing protein</fullName>
    </recommendedName>
</protein>
<name>A0A1Y1Y370_9FUNG</name>
<comment type="caution">
    <text evidence="2">The sequence shown here is derived from an EMBL/GenBank/DDBJ whole genome shotgun (WGS) entry which is preliminary data.</text>
</comment>
<dbReference type="AlphaFoldDB" id="A0A1Y1Y370"/>
<dbReference type="OrthoDB" id="445362at2759"/>
<proteinExistence type="predicted"/>
<dbReference type="InterPro" id="IPR018556">
    <property type="entry name" value="SPIN90/Ldb17_LRD"/>
</dbReference>
<dbReference type="GO" id="GO:0071933">
    <property type="term" value="F:Arp2/3 complex binding"/>
    <property type="evidence" value="ECO:0007669"/>
    <property type="project" value="TreeGrafter"/>
</dbReference>
<dbReference type="Pfam" id="PF09431">
    <property type="entry name" value="SPIN90_LRD"/>
    <property type="match status" value="1"/>
</dbReference>
<keyword evidence="3" id="KW-1185">Reference proteome</keyword>
<feature type="domain" description="SPIN90/Ldb17 leucine-rich" evidence="1">
    <location>
        <begin position="176"/>
        <end position="309"/>
    </location>
</feature>
<dbReference type="GO" id="GO:0051666">
    <property type="term" value="P:actin cortical patch localization"/>
    <property type="evidence" value="ECO:0007669"/>
    <property type="project" value="TreeGrafter"/>
</dbReference>
<dbReference type="GO" id="GO:0006897">
    <property type="term" value="P:endocytosis"/>
    <property type="evidence" value="ECO:0007669"/>
    <property type="project" value="TreeGrafter"/>
</dbReference>
<dbReference type="Proteomes" id="UP000193498">
    <property type="component" value="Unassembled WGS sequence"/>
</dbReference>